<comment type="caution">
    <text evidence="4">The sequence shown here is derived from an EMBL/GenBank/DDBJ whole genome shotgun (WGS) entry which is preliminary data.</text>
</comment>
<protein>
    <submittedName>
        <fullName evidence="4">ExeM/NucH family extracellular endonuclease</fullName>
    </submittedName>
</protein>
<keyword evidence="4" id="KW-0540">Nuclease</keyword>
<dbReference type="CDD" id="cd10283">
    <property type="entry name" value="MnuA_DNase1-like"/>
    <property type="match status" value="1"/>
</dbReference>
<dbReference type="Pfam" id="PF00353">
    <property type="entry name" value="HemolysinCabind"/>
    <property type="match status" value="1"/>
</dbReference>
<dbReference type="SUPFAM" id="SSF56300">
    <property type="entry name" value="Metallo-dependent phosphatases"/>
    <property type="match status" value="1"/>
</dbReference>
<evidence type="ECO:0000259" key="2">
    <source>
        <dbReference type="Pfam" id="PF02872"/>
    </source>
</evidence>
<reference evidence="5" key="1">
    <citation type="journal article" date="2019" name="Int. J. Syst. Evol. Microbiol.">
        <title>The Global Catalogue of Microorganisms (GCM) 10K type strain sequencing project: providing services to taxonomists for standard genome sequencing and annotation.</title>
        <authorList>
            <consortium name="The Broad Institute Genomics Platform"/>
            <consortium name="The Broad Institute Genome Sequencing Center for Infectious Disease"/>
            <person name="Wu L."/>
            <person name="Ma J."/>
        </authorList>
    </citation>
    <scope>NUCLEOTIDE SEQUENCE [LARGE SCALE GENOMIC DNA]</scope>
    <source>
        <strain evidence="5">NCAIM B.01391</strain>
    </source>
</reference>
<dbReference type="InterPro" id="IPR047971">
    <property type="entry name" value="ExeM-like"/>
</dbReference>
<dbReference type="Gene3D" id="2.60.40.2030">
    <property type="match status" value="1"/>
</dbReference>
<dbReference type="InterPro" id="IPR011049">
    <property type="entry name" value="Serralysin-like_metalloprot_C"/>
</dbReference>
<dbReference type="RefSeq" id="WP_377801299.1">
    <property type="nucleotide sequence ID" value="NZ_JBHSLW010000062.1"/>
</dbReference>
<dbReference type="InterPro" id="IPR038081">
    <property type="entry name" value="CalX-like_sf"/>
</dbReference>
<proteinExistence type="predicted"/>
<organism evidence="4 5">
    <name type="scientific">Bosea eneae</name>
    <dbReference type="NCBI Taxonomy" id="151454"/>
    <lineage>
        <taxon>Bacteria</taxon>
        <taxon>Pseudomonadati</taxon>
        <taxon>Pseudomonadota</taxon>
        <taxon>Alphaproteobacteria</taxon>
        <taxon>Hyphomicrobiales</taxon>
        <taxon>Boseaceae</taxon>
        <taxon>Bosea</taxon>
    </lineage>
</organism>
<gene>
    <name evidence="4" type="ORF">ACFPOB_26525</name>
</gene>
<dbReference type="SUPFAM" id="SSF141072">
    <property type="entry name" value="CalX-like"/>
    <property type="match status" value="1"/>
</dbReference>
<accession>A0ABW0J0G4</accession>
<keyword evidence="5" id="KW-1185">Reference proteome</keyword>
<dbReference type="InterPro" id="IPR036691">
    <property type="entry name" value="Endo/exonu/phosph_ase_sf"/>
</dbReference>
<dbReference type="SUPFAM" id="SSF56219">
    <property type="entry name" value="DNase I-like"/>
    <property type="match status" value="1"/>
</dbReference>
<sequence>MSNSYFALSSGSLTQNWSNTGLITANDGWNGVPSIVGYLGDIGSATAADPRTLTGAALGAVNVIANQSNPSAANAPGGVAEFDGIANPTIALNGSGTADAPSLVLYLDATGRQNVTVAFNARDLDASTDNATQQLNVQYRLGGTGGWTNVPGGYFADVTTGGSATQVTPVSLVLPAAVNGQAQVEVRIMTTNATGNDEWVGIDDIVVSSAPANGTPTISIASLAVDAAAKPEGEAFQFTVTLSGPVATDTIVTLAASGATADLATVPATVTVLAGQSSASFTVATVEDAIAEADESFTITATLGASSQQTSATITNDDGAAITLISAIQGTGLTSGMTGQTVTVEAIVVGDFQNGDADGGRNLGGFWLQEEITDSDGNSRTSEGIFVSYASLGVDVQVGDRVRVTGTVAESFGNTELNASSVSVVQAGAVADVNTMAAVIDLPSVGVQTASNGTYVADLEAYEGMLVRFTETLTITEQFNLDQFGEVRLTQGGRPNSYTVDNEASVSGYDAHIRDIASRSITFDDGRSISNPNLDNTLVDGDYNATTAPRMGDTITGLTGVLDYDFNQFRVHAIQNGPGINDVVSGNPRPTSLPDVGGTLKVASFNVLNYFTTLDNGQRTANGFEPRGAETQAEFDRQTAKLVNTILELDADVLGLMELENNFAAGASGNAIEYLVNQLNSVSGSFKYDWVRPGQTFVGGDAIAVGFIYDVTSVRVAFDTEIAVLDDSDLSADLLAQSTLGRIFNGENTSRAAVAVTFEEIDTGGEFTAVVNHFKSKGGSGTGEDADIKDGNGGWNNQRELAAKALVEWLGTDPTGSQDDDVLILGDLNAYEKEDPIDVLTNAGYTDQGAGNYGYVFDGQKGSLDHILTNGSLSTQVTGVTDWHINADEADANDYQLNFNSDLSTDERDPSIFNPEVIARVSDHDPIVLGLDLTEEPVSQPAFTLQLLHLSDGEAGLLAGSTAKNLAALVDAFDDDYANTLILSGGDTYLPGPFLAAGTDPAVISTLNAVTGSTIAAGGTVPIGAVDTAIHNAIGVEVSAIGNHEWDLGSTAFAGSFIAGGGWVGANYAMVSANLDVSGDSAIRNAADKTLGGNAANDFIFDNASTLKGKIAPAVVVEKGGERIGIVGATTQILEAISSPTGTEIKGFPTGPGANGEVDDMALLAAQLQPIIDQMRADGINKIILQSHLQNIANEKQLATLLKGVDIILAAGSNTRLGDADDEAQSFPGHGADFADTYPLVITDAEGGKTLIVNTDNEYTYLGRLKVDFDAQGKILVDNLTVDAAINGAYASTAENVAEAWNTTVDNLENTAFAQGTKGDQVRDLTDAVGTVISAKDGNVYGYTDVYLEGERAFVRSEETNLGSLSADANAHALREALGASDDTVIVSFKNGGGIRAQIGTLSAPDPVDGSVDKLPPPANPAAGKAEGGVSQLDIENSLRFDNKLMAFDTTAQGIKAILEHGVAAGTLQGRFPQIGGVAFSWDPDLPAGSRVQDIALVDGAGRSYALYDNGVLQAGLPATITVITLNFLANGGDGYPAKANGSNFRYLLNDGTLSGPVDESLNFTEPSVIAAHTPVGSALLGEQQALAQYMREFHGTKETAFDVADTSVALDERIQNLNYRTDTVLEDAAPAPVGTDGDDVLMGRPWAETILAGSGDDVVSAGGGDDVVDGGEGDDELAGEDG</sequence>
<dbReference type="InterPro" id="IPR036907">
    <property type="entry name" value="5'-Nucleotdase_C_sf"/>
</dbReference>
<dbReference type="InterPro" id="IPR001343">
    <property type="entry name" value="Hemolysn_Ca-bd"/>
</dbReference>
<dbReference type="EMBL" id="JBHSLW010000062">
    <property type="protein sequence ID" value="MFC5423109.1"/>
    <property type="molecule type" value="Genomic_DNA"/>
</dbReference>
<dbReference type="SUPFAM" id="SSF51120">
    <property type="entry name" value="beta-Roll"/>
    <property type="match status" value="1"/>
</dbReference>
<feature type="region of interest" description="Disordered" evidence="1">
    <location>
        <begin position="1655"/>
        <end position="1683"/>
    </location>
</feature>
<feature type="domain" description="Endonuclease/exonuclease/phosphatase" evidence="3">
    <location>
        <begin position="604"/>
        <end position="924"/>
    </location>
</feature>
<evidence type="ECO:0000313" key="5">
    <source>
        <dbReference type="Proteomes" id="UP001596053"/>
    </source>
</evidence>
<dbReference type="SUPFAM" id="SSF55816">
    <property type="entry name" value="5'-nucleotidase (syn. UDP-sugar hydrolase), C-terminal domain"/>
    <property type="match status" value="1"/>
</dbReference>
<dbReference type="GO" id="GO:0004519">
    <property type="term" value="F:endonuclease activity"/>
    <property type="evidence" value="ECO:0007669"/>
    <property type="project" value="UniProtKB-KW"/>
</dbReference>
<dbReference type="Gene3D" id="3.60.21.10">
    <property type="match status" value="1"/>
</dbReference>
<dbReference type="Gene3D" id="3.60.10.10">
    <property type="entry name" value="Endonuclease/exonuclease/phosphatase"/>
    <property type="match status" value="1"/>
</dbReference>
<feature type="compositionally biased region" description="Acidic residues" evidence="1">
    <location>
        <begin position="1667"/>
        <end position="1683"/>
    </location>
</feature>
<dbReference type="Gene3D" id="3.90.780.10">
    <property type="entry name" value="5'-Nucleotidase, C-terminal domain"/>
    <property type="match status" value="1"/>
</dbReference>
<dbReference type="InterPro" id="IPR008334">
    <property type="entry name" value="5'-Nucleotdase_C"/>
</dbReference>
<dbReference type="PANTHER" id="PTHR42834">
    <property type="entry name" value="ENDONUCLEASE/EXONUCLEASE/PHOSPHATASE FAMILY PROTEIN (AFU_ORTHOLOGUE AFUA_3G09210)"/>
    <property type="match status" value="1"/>
</dbReference>
<feature type="non-terminal residue" evidence="4">
    <location>
        <position position="1683"/>
    </location>
</feature>
<keyword evidence="4" id="KW-0378">Hydrolase</keyword>
<dbReference type="Pfam" id="PF02872">
    <property type="entry name" value="5_nucleotid_C"/>
    <property type="match status" value="1"/>
</dbReference>
<keyword evidence="4" id="KW-0255">Endonuclease</keyword>
<dbReference type="NCBIfam" id="NF033681">
    <property type="entry name" value="ExeM_NucH_DNase"/>
    <property type="match status" value="1"/>
</dbReference>
<dbReference type="InterPro" id="IPR005135">
    <property type="entry name" value="Endo/exonuclease/phosphatase"/>
</dbReference>
<dbReference type="CDD" id="cd04486">
    <property type="entry name" value="YhcR_OBF_like"/>
    <property type="match status" value="1"/>
</dbReference>
<evidence type="ECO:0000259" key="3">
    <source>
        <dbReference type="Pfam" id="PF03372"/>
    </source>
</evidence>
<dbReference type="PANTHER" id="PTHR42834:SF1">
    <property type="entry name" value="ENDONUCLEASE_EXONUCLEASE_PHOSPHATASE FAMILY PROTEIN (AFU_ORTHOLOGUE AFUA_3G09210)"/>
    <property type="match status" value="1"/>
</dbReference>
<feature type="domain" description="5'-Nucleotidase C-terminal" evidence="2">
    <location>
        <begin position="1342"/>
        <end position="1538"/>
    </location>
</feature>
<dbReference type="Pfam" id="PF03372">
    <property type="entry name" value="Exo_endo_phos"/>
    <property type="match status" value="1"/>
</dbReference>
<evidence type="ECO:0000313" key="4">
    <source>
        <dbReference type="EMBL" id="MFC5423109.1"/>
    </source>
</evidence>
<dbReference type="InterPro" id="IPR029052">
    <property type="entry name" value="Metallo-depent_PP-like"/>
</dbReference>
<name>A0ABW0J0G4_9HYPH</name>
<dbReference type="Proteomes" id="UP001596053">
    <property type="component" value="Unassembled WGS sequence"/>
</dbReference>
<evidence type="ECO:0000256" key="1">
    <source>
        <dbReference type="SAM" id="MobiDB-lite"/>
    </source>
</evidence>